<feature type="binding site" evidence="12">
    <location>
        <position position="915"/>
    </location>
    <ligand>
        <name>Mg(2+)</name>
        <dbReference type="ChEBI" id="CHEBI:18420"/>
    </ligand>
</feature>
<feature type="active site" evidence="12">
    <location>
        <position position="1285"/>
    </location>
</feature>
<evidence type="ECO:0000256" key="8">
    <source>
        <dbReference type="ARBA" id="ARBA00022840"/>
    </source>
</evidence>
<evidence type="ECO:0000256" key="9">
    <source>
        <dbReference type="ARBA" id="ARBA00022842"/>
    </source>
</evidence>
<dbReference type="EC" id="6.3.5.3" evidence="12"/>
<dbReference type="SUPFAM" id="SSF56042">
    <property type="entry name" value="PurM C-terminal domain-like"/>
    <property type="match status" value="2"/>
</dbReference>
<evidence type="ECO:0000259" key="17">
    <source>
        <dbReference type="Pfam" id="PF22689"/>
    </source>
</evidence>
<dbReference type="Pfam" id="PF02769">
    <property type="entry name" value="AIRS_C"/>
    <property type="match status" value="2"/>
</dbReference>
<comment type="caution">
    <text evidence="12">Lacks conserved residue(s) required for the propagation of feature annotation.</text>
</comment>
<dbReference type="SUPFAM" id="SSF52317">
    <property type="entry name" value="Class I glutamine amidotransferase-like"/>
    <property type="match status" value="1"/>
</dbReference>
<dbReference type="CDD" id="cd02203">
    <property type="entry name" value="PurL_repeat1"/>
    <property type="match status" value="1"/>
</dbReference>
<feature type="domain" description="Phosphoribosylformylglycinamidine synthase linker" evidence="15">
    <location>
        <begin position="218"/>
        <end position="267"/>
    </location>
</feature>
<keyword evidence="10 12" id="KW-0315">Glutamine amidotransferase</keyword>
<dbReference type="GO" id="GO:0005524">
    <property type="term" value="F:ATP binding"/>
    <property type="evidence" value="ECO:0007669"/>
    <property type="project" value="UniProtKB-UniRule"/>
</dbReference>
<dbReference type="GO" id="GO:0006189">
    <property type="term" value="P:'de novo' IMP biosynthetic process"/>
    <property type="evidence" value="ECO:0007669"/>
    <property type="project" value="UniProtKB-UniRule"/>
</dbReference>
<dbReference type="UniPathway" id="UPA00074">
    <property type="reaction ID" value="UER00128"/>
</dbReference>
<dbReference type="Gene3D" id="3.30.1330.10">
    <property type="entry name" value="PurM-like, N-terminal domain"/>
    <property type="match status" value="2"/>
</dbReference>
<dbReference type="Pfam" id="PF22689">
    <property type="entry name" value="FGAR-AT_PurM_N-like"/>
    <property type="match status" value="1"/>
</dbReference>
<dbReference type="SUPFAM" id="SSF109736">
    <property type="entry name" value="FGAM synthase PurL, linker domain"/>
    <property type="match status" value="1"/>
</dbReference>
<comment type="pathway">
    <text evidence="1 12">Purine metabolism; IMP biosynthesis via de novo pathway; 5-amino-1-(5-phospho-D-ribosyl)imidazole from N(2)-formyl-N(1)-(5-phospho-D-ribosyl)glycinamide: step 1/2.</text>
</comment>
<name>A0A5Q2QCN3_9GAMM</name>
<dbReference type="PANTHER" id="PTHR10099">
    <property type="entry name" value="PHOSPHORIBOSYLFORMYLGLYCINAMIDINE SYNTHASE"/>
    <property type="match status" value="1"/>
</dbReference>
<reference evidence="18 19" key="1">
    <citation type="submission" date="2019-11" db="EMBL/GenBank/DDBJ databases">
        <authorList>
            <person name="Khan S.A."/>
            <person name="Jeon C.O."/>
            <person name="Chun B.H."/>
        </authorList>
    </citation>
    <scope>NUCLEOTIDE SEQUENCE [LARGE SCALE GENOMIC DNA]</scope>
    <source>
        <strain evidence="18 19">IMCC 1097</strain>
    </source>
</reference>
<feature type="domain" description="FGAR-AT PurM N-terminal-like" evidence="17">
    <location>
        <begin position="686"/>
        <end position="840"/>
    </location>
</feature>
<dbReference type="InterPro" id="IPR040707">
    <property type="entry name" value="FGAR-AT_N"/>
</dbReference>
<dbReference type="Gene3D" id="1.10.8.750">
    <property type="entry name" value="Phosphoribosylformylglycinamidine synthase, linker domain"/>
    <property type="match status" value="1"/>
</dbReference>
<keyword evidence="8 12" id="KW-0067">ATP-binding</keyword>
<organism evidence="18 19">
    <name type="scientific">Litorivicinus lipolyticus</name>
    <dbReference type="NCBI Taxonomy" id="418701"/>
    <lineage>
        <taxon>Bacteria</taxon>
        <taxon>Pseudomonadati</taxon>
        <taxon>Pseudomonadota</taxon>
        <taxon>Gammaproteobacteria</taxon>
        <taxon>Oceanospirillales</taxon>
        <taxon>Litorivicinaceae</taxon>
        <taxon>Litorivicinus</taxon>
    </lineage>
</organism>
<dbReference type="InterPro" id="IPR036604">
    <property type="entry name" value="PurS-like_sf"/>
</dbReference>
<comment type="similarity">
    <text evidence="2 12">In the N-terminal section; belongs to the FGAMS family.</text>
</comment>
<dbReference type="KEGG" id="llp:GH975_03995"/>
<keyword evidence="5 12" id="KW-0479">Metal-binding</keyword>
<comment type="subcellular location">
    <subcellularLocation>
        <location evidence="12">Cytoplasm</location>
    </subcellularLocation>
</comment>
<feature type="binding site" evidence="12">
    <location>
        <position position="917"/>
    </location>
    <ligand>
        <name>ATP</name>
        <dbReference type="ChEBI" id="CHEBI:30616"/>
    </ligand>
</feature>
<feature type="binding site" evidence="12">
    <location>
        <begin position="353"/>
        <end position="364"/>
    </location>
    <ligand>
        <name>ATP</name>
        <dbReference type="ChEBI" id="CHEBI:30616"/>
    </ligand>
</feature>
<comment type="catalytic activity">
    <reaction evidence="11 12">
        <text>N(2)-formyl-N(1)-(5-phospho-beta-D-ribosyl)glycinamide + L-glutamine + ATP + H2O = 2-formamido-N(1)-(5-O-phospho-beta-D-ribosyl)acetamidine + L-glutamate + ADP + phosphate + H(+)</text>
        <dbReference type="Rhea" id="RHEA:17129"/>
        <dbReference type="ChEBI" id="CHEBI:15377"/>
        <dbReference type="ChEBI" id="CHEBI:15378"/>
        <dbReference type="ChEBI" id="CHEBI:29985"/>
        <dbReference type="ChEBI" id="CHEBI:30616"/>
        <dbReference type="ChEBI" id="CHEBI:43474"/>
        <dbReference type="ChEBI" id="CHEBI:58359"/>
        <dbReference type="ChEBI" id="CHEBI:147286"/>
        <dbReference type="ChEBI" id="CHEBI:147287"/>
        <dbReference type="ChEBI" id="CHEBI:456216"/>
        <dbReference type="EC" id="6.3.5.3"/>
    </reaction>
</comment>
<dbReference type="NCBIfam" id="TIGR01735">
    <property type="entry name" value="FGAM_synt"/>
    <property type="match status" value="1"/>
</dbReference>
<dbReference type="FunFam" id="1.10.8.750:FF:000002">
    <property type="entry name" value="Phosphoribosylformylglycinamidine synthase"/>
    <property type="match status" value="1"/>
</dbReference>
<proteinExistence type="inferred from homology"/>
<evidence type="ECO:0000313" key="19">
    <source>
        <dbReference type="Proteomes" id="UP000388235"/>
    </source>
</evidence>
<dbReference type="FunFam" id="3.40.50.880:FF:000008">
    <property type="entry name" value="Phosphoribosylformylglycinamidine synthase"/>
    <property type="match status" value="1"/>
</dbReference>
<dbReference type="GO" id="GO:0004642">
    <property type="term" value="F:phosphoribosylformylglycinamidine synthase activity"/>
    <property type="evidence" value="ECO:0007669"/>
    <property type="project" value="UniProtKB-UniRule"/>
</dbReference>
<dbReference type="HAMAP" id="MF_00419">
    <property type="entry name" value="PurL_1"/>
    <property type="match status" value="1"/>
</dbReference>
<feature type="domain" description="PurM-like C-terminal" evidence="14">
    <location>
        <begin position="470"/>
        <end position="627"/>
    </location>
</feature>
<dbReference type="OrthoDB" id="9804441at2"/>
<feature type="binding site" evidence="12">
    <location>
        <position position="717"/>
    </location>
    <ligand>
        <name>Mg(2+)</name>
        <dbReference type="ChEBI" id="CHEBI:18420"/>
    </ligand>
</feature>
<dbReference type="Gene3D" id="3.90.650.10">
    <property type="entry name" value="PurM-like C-terminal domain"/>
    <property type="match status" value="2"/>
</dbReference>
<evidence type="ECO:0000256" key="12">
    <source>
        <dbReference type="HAMAP-Rule" id="MF_00419"/>
    </source>
</evidence>
<feature type="region of interest" description="Disordered" evidence="13">
    <location>
        <begin position="355"/>
        <end position="380"/>
    </location>
</feature>
<evidence type="ECO:0000256" key="4">
    <source>
        <dbReference type="ARBA" id="ARBA00022598"/>
    </source>
</evidence>
<comment type="function">
    <text evidence="12">Phosphoribosylformylglycinamidine synthase involved in the purines biosynthetic pathway. Catalyzes the ATP-dependent conversion of formylglycinamide ribonucleotide (FGAR) and glutamine to yield formylglycinamidine ribonucleotide (FGAM) and glutamate.</text>
</comment>
<evidence type="ECO:0000256" key="5">
    <source>
        <dbReference type="ARBA" id="ARBA00022723"/>
    </source>
</evidence>
<dbReference type="FunFam" id="3.30.1330.10:FF:000005">
    <property type="entry name" value="Phosphoribosylformylglycinamidine synthase"/>
    <property type="match status" value="1"/>
</dbReference>
<dbReference type="Pfam" id="PF18072">
    <property type="entry name" value="FGAR-AT_linker"/>
    <property type="match status" value="1"/>
</dbReference>
<keyword evidence="3 12" id="KW-0963">Cytoplasm</keyword>
<dbReference type="InterPro" id="IPR055181">
    <property type="entry name" value="FGAR-AT_PurM_N-like"/>
</dbReference>
<keyword evidence="19" id="KW-1185">Reference proteome</keyword>
<dbReference type="SMART" id="SM01211">
    <property type="entry name" value="GATase_5"/>
    <property type="match status" value="1"/>
</dbReference>
<feature type="binding site" evidence="12">
    <location>
        <position position="756"/>
    </location>
    <ligand>
        <name>Mg(2+)</name>
        <dbReference type="ChEBI" id="CHEBI:18420"/>
    </ligand>
</feature>
<gene>
    <name evidence="12 18" type="primary">purL</name>
    <name evidence="18" type="synonym">purI</name>
    <name evidence="18" type="ORF">GH975_03995</name>
</gene>
<dbReference type="NCBIfam" id="NF003672">
    <property type="entry name" value="PRK05297.1"/>
    <property type="match status" value="1"/>
</dbReference>
<feature type="active site" evidence="12">
    <location>
        <position position="1283"/>
    </location>
</feature>
<evidence type="ECO:0000256" key="1">
    <source>
        <dbReference type="ARBA" id="ARBA00004920"/>
    </source>
</evidence>
<dbReference type="InterPro" id="IPR036921">
    <property type="entry name" value="PurM-like_N_sf"/>
</dbReference>
<dbReference type="Pfam" id="PF18076">
    <property type="entry name" value="FGAR-AT_N"/>
    <property type="match status" value="1"/>
</dbReference>
<dbReference type="InterPro" id="IPR010073">
    <property type="entry name" value="PurL_large"/>
</dbReference>
<dbReference type="SUPFAM" id="SSF55326">
    <property type="entry name" value="PurM N-terminal domain-like"/>
    <property type="match status" value="2"/>
</dbReference>
<dbReference type="EMBL" id="CP045871">
    <property type="protein sequence ID" value="QGG79776.1"/>
    <property type="molecule type" value="Genomic_DNA"/>
</dbReference>
<accession>A0A5Q2QCN3</accession>
<evidence type="ECO:0000256" key="2">
    <source>
        <dbReference type="ARBA" id="ARBA00008608"/>
    </source>
</evidence>
<evidence type="ECO:0000313" key="18">
    <source>
        <dbReference type="EMBL" id="QGG79776.1"/>
    </source>
</evidence>
<evidence type="ECO:0000256" key="13">
    <source>
        <dbReference type="SAM" id="MobiDB-lite"/>
    </source>
</evidence>
<dbReference type="FunFam" id="3.90.650.10:FF:000002">
    <property type="entry name" value="Phosphoribosylformylglycinamidine synthase"/>
    <property type="match status" value="1"/>
</dbReference>
<dbReference type="InterPro" id="IPR041609">
    <property type="entry name" value="PurL_linker"/>
</dbReference>
<dbReference type="InterPro" id="IPR036676">
    <property type="entry name" value="PurM-like_C_sf"/>
</dbReference>
<keyword evidence="7 12" id="KW-0658">Purine biosynthesis</keyword>
<evidence type="ECO:0000256" key="11">
    <source>
        <dbReference type="ARBA" id="ARBA00052585"/>
    </source>
</evidence>
<dbReference type="SUPFAM" id="SSF82697">
    <property type="entry name" value="PurS-like"/>
    <property type="match status" value="1"/>
</dbReference>
<comment type="subunit">
    <text evidence="12">Monomer.</text>
</comment>
<dbReference type="PANTHER" id="PTHR10099:SF1">
    <property type="entry name" value="PHOSPHORIBOSYLFORMYLGLYCINAMIDINE SYNTHASE"/>
    <property type="match status" value="1"/>
</dbReference>
<dbReference type="InterPro" id="IPR010918">
    <property type="entry name" value="PurM-like_C_dom"/>
</dbReference>
<protein>
    <recommendedName>
        <fullName evidence="12">Phosphoribosylformylglycinamidine synthase</fullName>
        <shortName evidence="12">FGAM synthase</shortName>
        <shortName evidence="12">FGAMS</shortName>
        <ecNumber evidence="12">6.3.5.3</ecNumber>
    </recommendedName>
    <alternativeName>
        <fullName evidence="12">Formylglycinamide ribonucleotide amidotransferase</fullName>
        <shortName evidence="12">FGAR amidotransferase</shortName>
        <shortName evidence="12">FGAR-AT</shortName>
    </alternativeName>
</protein>
<keyword evidence="9 12" id="KW-0460">Magnesium</keyword>
<dbReference type="GO" id="GO:0046872">
    <property type="term" value="F:metal ion binding"/>
    <property type="evidence" value="ECO:0007669"/>
    <property type="project" value="UniProtKB-KW"/>
</dbReference>
<evidence type="ECO:0000256" key="10">
    <source>
        <dbReference type="ARBA" id="ARBA00022962"/>
    </source>
</evidence>
<feature type="active site" description="Nucleophile" evidence="12">
    <location>
        <position position="1159"/>
    </location>
</feature>
<dbReference type="CDD" id="cd02204">
    <property type="entry name" value="PurL_repeat2"/>
    <property type="match status" value="1"/>
</dbReference>
<dbReference type="Proteomes" id="UP000388235">
    <property type="component" value="Chromosome"/>
</dbReference>
<dbReference type="PROSITE" id="PS51273">
    <property type="entry name" value="GATASE_TYPE_1"/>
    <property type="match status" value="1"/>
</dbReference>
<feature type="binding site" evidence="12">
    <location>
        <position position="760"/>
    </location>
    <ligand>
        <name>Mg(2+)</name>
        <dbReference type="ChEBI" id="CHEBI:18420"/>
    </ligand>
</feature>
<keyword evidence="6 12" id="KW-0547">Nucleotide-binding</keyword>
<evidence type="ECO:0000256" key="7">
    <source>
        <dbReference type="ARBA" id="ARBA00022755"/>
    </source>
</evidence>
<evidence type="ECO:0000259" key="16">
    <source>
        <dbReference type="Pfam" id="PF18076"/>
    </source>
</evidence>
<dbReference type="InterPro" id="IPR029062">
    <property type="entry name" value="Class_I_gatase-like"/>
</dbReference>
<evidence type="ECO:0000256" key="3">
    <source>
        <dbReference type="ARBA" id="ARBA00022490"/>
    </source>
</evidence>
<sequence>MMTRSGAGPVAAGFELSRSGVGPQPATAASSKIEKKRIKKVISLSLARRAAVSFAIICARKIWSRPMRVIFGQEAFQTFEIQRRLSDLDASLSAQISAQWVYLVSGSEDSDKLARLLSEAPAGSGEFEAIVAPRRGTKSPWSSKATDIFQRVGLLGARVERAVIFHAPFDLTPWRAQLHDRMTESWVADVAALDGWFEDHAPASLGHVALGSDALSALAAANQTLGLALSDDEISYLADAFVDLGRDPTDVELMMFAQANSEHCRHKIFNASWTIDGKDQDKSLFRMIRDTHAAASEGVLSAYSDNAAVVEGFSANRLWPNRDGLYQTHAEPAHMLIKVETHNHPTAISPFAGAATGAGGEIRDEGATGEGAKPKAGLTGFTTSHLRIPGNIQPWEGAESKPERLAAPLEIMLDGPLGGASFNNEFGRPNLCGYFRDFEWQDWGYHKPIMLAGGLGTVREQHALKAEFAAGSLLVVLGGPGMLIGLGGGAASSVASGDSSADLDFASVQRGNPEMERRCQEVIDQCWRRGSDNPILFIHDVGAGGLSNALPELVKDGGTGGRFDIRKVLLDEPGMSPLEIWCNESQERYVLAIAPDQIETFEAICARERCPFAVVGEATDEQRLVVHDSLLGDTPVDLPLDVLFGKAPKMHRASARQTHQWAALDTGDLSLDQAAQQVLAHPTVASKKFLITIGDRSITGLVHRDQMVGPWQVPVADCAVTLLDFESDAGEAMSLGERTPLAILDGPASARVALAEALTNLYAAPVAGLADVRLSANWMAAADHDGEGAVLFDTVQALSLACQDLGISVPVGKDSMSMKTKWDDQQNVSPVSLVVSAFAPLASVKHCLTPQIDPTVESQLWWMPLDTNLAMGGSILAQTLNQMGDQAPDVADISRLKALLNWLNQYRDALIGYHDISDGGLWASLCEMAFASRCGLEISLHKLDPWQALFSETPGVVVQVPMTLATEARRSAEKLGLMAIHLGAPSTEHQRIQVMHEGHTVIDRPRATLERVWAKVSYEMAALRDNPACAREEYNGLIDDLDPGLSAQVSFTMTSAPAITGTRPRVAILREQGVNGQIEMAGAFHAAGFDAVDVHMQDLIAQPDLLASFQGMAACGGFSYGDVLGAGGGWAAGILESQALRDAFSAYFERNETFTLGVCNGCQMVSRLKSIIPGAAHWPTFERNLSRQFEARLSRVEILKSASVLLDGMQGSVLPIAVAHGEGRAQLSTAGTLALVGRDMTAMRYVDNYGQVANHYPANPNGSTEGLNGFCSDDGRVTIMMPHPERVTRTLQHSWAPADWQGDAPWSRLFDNARSFTR</sequence>
<dbReference type="GO" id="GO:0005737">
    <property type="term" value="C:cytoplasm"/>
    <property type="evidence" value="ECO:0007669"/>
    <property type="project" value="UniProtKB-SubCell"/>
</dbReference>
<keyword evidence="4 12" id="KW-0436">Ligase</keyword>
<dbReference type="Pfam" id="PF13507">
    <property type="entry name" value="GATase_5"/>
    <property type="match status" value="1"/>
</dbReference>
<dbReference type="Gene3D" id="3.40.50.880">
    <property type="match status" value="1"/>
</dbReference>
<feature type="binding site" evidence="12">
    <location>
        <position position="716"/>
    </location>
    <ligand>
        <name>ATP</name>
        <dbReference type="ChEBI" id="CHEBI:30616"/>
    </ligand>
</feature>
<feature type="domain" description="Phosphoribosylformylglycinamidine synthase N-terminal" evidence="16">
    <location>
        <begin position="107"/>
        <end position="195"/>
    </location>
</feature>
<evidence type="ECO:0000259" key="14">
    <source>
        <dbReference type="Pfam" id="PF02769"/>
    </source>
</evidence>
<evidence type="ECO:0000259" key="15">
    <source>
        <dbReference type="Pfam" id="PF18072"/>
    </source>
</evidence>
<evidence type="ECO:0000256" key="6">
    <source>
        <dbReference type="ARBA" id="ARBA00022741"/>
    </source>
</evidence>
<feature type="domain" description="PurM-like C-terminal" evidence="14">
    <location>
        <begin position="886"/>
        <end position="982"/>
    </location>
</feature>